<dbReference type="SFLD" id="SFLDG01383">
    <property type="entry name" value="cyclic_pyranopterin_phosphate"/>
    <property type="match status" value="1"/>
</dbReference>
<dbReference type="GO" id="GO:0046872">
    <property type="term" value="F:metal ion binding"/>
    <property type="evidence" value="ECO:0007669"/>
    <property type="project" value="UniProtKB-KW"/>
</dbReference>
<protein>
    <recommendedName>
        <fullName evidence="2">GTP 3',8-cyclase</fullName>
        <ecNumber evidence="2">4.1.99.22</ecNumber>
    </recommendedName>
</protein>
<evidence type="ECO:0000256" key="7">
    <source>
        <dbReference type="ARBA" id="ARBA00023004"/>
    </source>
</evidence>
<dbReference type="NCBIfam" id="NF001199">
    <property type="entry name" value="PRK00164.2-1"/>
    <property type="match status" value="1"/>
</dbReference>
<dbReference type="PANTHER" id="PTHR22960:SF0">
    <property type="entry name" value="MOLYBDENUM COFACTOR BIOSYNTHESIS PROTEIN 1"/>
    <property type="match status" value="1"/>
</dbReference>
<dbReference type="SMART" id="SM00729">
    <property type="entry name" value="Elp3"/>
    <property type="match status" value="1"/>
</dbReference>
<dbReference type="GO" id="GO:0051539">
    <property type="term" value="F:4 iron, 4 sulfur cluster binding"/>
    <property type="evidence" value="ECO:0007669"/>
    <property type="project" value="UniProtKB-KW"/>
</dbReference>
<dbReference type="SUPFAM" id="SSF102114">
    <property type="entry name" value="Radical SAM enzymes"/>
    <property type="match status" value="1"/>
</dbReference>
<evidence type="ECO:0000256" key="12">
    <source>
        <dbReference type="ARBA" id="ARBA00048697"/>
    </source>
</evidence>
<dbReference type="InterPro" id="IPR013785">
    <property type="entry name" value="Aldolase_TIM"/>
</dbReference>
<keyword evidence="8" id="KW-0411">Iron-sulfur</keyword>
<feature type="domain" description="Radical SAM core" evidence="13">
    <location>
        <begin position="7"/>
        <end position="232"/>
    </location>
</feature>
<evidence type="ECO:0000256" key="10">
    <source>
        <dbReference type="ARBA" id="ARBA00023150"/>
    </source>
</evidence>
<evidence type="ECO:0000256" key="4">
    <source>
        <dbReference type="ARBA" id="ARBA00022691"/>
    </source>
</evidence>
<dbReference type="Gene3D" id="3.20.20.70">
    <property type="entry name" value="Aldolase class I"/>
    <property type="match status" value="1"/>
</dbReference>
<dbReference type="AlphaFoldDB" id="A0A485M2P6"/>
<evidence type="ECO:0000313" key="14">
    <source>
        <dbReference type="EMBL" id="VFU15849.1"/>
    </source>
</evidence>
<dbReference type="GO" id="GO:0005525">
    <property type="term" value="F:GTP binding"/>
    <property type="evidence" value="ECO:0007669"/>
    <property type="project" value="UniProtKB-KW"/>
</dbReference>
<dbReference type="PROSITE" id="PS01305">
    <property type="entry name" value="MOAA_NIFB_PQQE"/>
    <property type="match status" value="1"/>
</dbReference>
<evidence type="ECO:0000256" key="2">
    <source>
        <dbReference type="ARBA" id="ARBA00012167"/>
    </source>
</evidence>
<comment type="cofactor">
    <cofactor evidence="1">
        <name>[4Fe-4S] cluster</name>
        <dbReference type="ChEBI" id="CHEBI:49883"/>
    </cofactor>
</comment>
<dbReference type="PROSITE" id="PS51918">
    <property type="entry name" value="RADICAL_SAM"/>
    <property type="match status" value="1"/>
</dbReference>
<comment type="catalytic activity">
    <reaction evidence="12">
        <text>GTP + AH2 + S-adenosyl-L-methionine = (8S)-3',8-cyclo-7,8-dihydroguanosine 5'-triphosphate + 5'-deoxyadenosine + L-methionine + A + H(+)</text>
        <dbReference type="Rhea" id="RHEA:49576"/>
        <dbReference type="ChEBI" id="CHEBI:13193"/>
        <dbReference type="ChEBI" id="CHEBI:15378"/>
        <dbReference type="ChEBI" id="CHEBI:17319"/>
        <dbReference type="ChEBI" id="CHEBI:17499"/>
        <dbReference type="ChEBI" id="CHEBI:37565"/>
        <dbReference type="ChEBI" id="CHEBI:57844"/>
        <dbReference type="ChEBI" id="CHEBI:59789"/>
        <dbReference type="ChEBI" id="CHEBI:131766"/>
        <dbReference type="EC" id="4.1.99.22"/>
    </reaction>
</comment>
<evidence type="ECO:0000256" key="6">
    <source>
        <dbReference type="ARBA" id="ARBA00022741"/>
    </source>
</evidence>
<dbReference type="InterPro" id="IPR010505">
    <property type="entry name" value="MoaA_twitch"/>
</dbReference>
<organism evidence="14">
    <name type="scientific">anaerobic digester metagenome</name>
    <dbReference type="NCBI Taxonomy" id="1263854"/>
    <lineage>
        <taxon>unclassified sequences</taxon>
        <taxon>metagenomes</taxon>
        <taxon>ecological metagenomes</taxon>
    </lineage>
</organism>
<evidence type="ECO:0000256" key="3">
    <source>
        <dbReference type="ARBA" id="ARBA00022485"/>
    </source>
</evidence>
<dbReference type="EMBL" id="CAADRM010000109">
    <property type="protein sequence ID" value="VFU15849.1"/>
    <property type="molecule type" value="Genomic_DNA"/>
</dbReference>
<dbReference type="InterPro" id="IPR000385">
    <property type="entry name" value="MoaA_NifB_PqqE_Fe-S-bd_CS"/>
</dbReference>
<keyword evidence="4" id="KW-0949">S-adenosyl-L-methionine</keyword>
<keyword evidence="9" id="KW-0342">GTP-binding</keyword>
<evidence type="ECO:0000256" key="11">
    <source>
        <dbReference type="ARBA" id="ARBA00023239"/>
    </source>
</evidence>
<dbReference type="InterPro" id="IPR013483">
    <property type="entry name" value="MoaA"/>
</dbReference>
<dbReference type="InterPro" id="IPR040064">
    <property type="entry name" value="MoaA-like"/>
</dbReference>
<dbReference type="GO" id="GO:0061798">
    <property type="term" value="F:GTP 3',8'-cyclase activity"/>
    <property type="evidence" value="ECO:0007669"/>
    <property type="project" value="UniProtKB-EC"/>
</dbReference>
<accession>A0A485M2P6</accession>
<dbReference type="Pfam" id="PF06463">
    <property type="entry name" value="Mob_synth_C"/>
    <property type="match status" value="1"/>
</dbReference>
<dbReference type="EC" id="4.1.99.22" evidence="2"/>
<reference evidence="14" key="1">
    <citation type="submission" date="2019-03" db="EMBL/GenBank/DDBJ databases">
        <authorList>
            <person name="Hao L."/>
        </authorList>
    </citation>
    <scope>NUCLEOTIDE SEQUENCE</scope>
</reference>
<dbReference type="GO" id="GO:0006777">
    <property type="term" value="P:Mo-molybdopterin cofactor biosynthetic process"/>
    <property type="evidence" value="ECO:0007669"/>
    <property type="project" value="UniProtKB-KW"/>
</dbReference>
<evidence type="ECO:0000256" key="9">
    <source>
        <dbReference type="ARBA" id="ARBA00023134"/>
    </source>
</evidence>
<evidence type="ECO:0000256" key="5">
    <source>
        <dbReference type="ARBA" id="ARBA00022723"/>
    </source>
</evidence>
<proteinExistence type="inferred from homology"/>
<evidence type="ECO:0000256" key="1">
    <source>
        <dbReference type="ARBA" id="ARBA00001966"/>
    </source>
</evidence>
<dbReference type="UniPathway" id="UPA00344"/>
<dbReference type="CDD" id="cd01335">
    <property type="entry name" value="Radical_SAM"/>
    <property type="match status" value="1"/>
</dbReference>
<evidence type="ECO:0000256" key="8">
    <source>
        <dbReference type="ARBA" id="ARBA00023014"/>
    </source>
</evidence>
<dbReference type="InterPro" id="IPR050105">
    <property type="entry name" value="MoCo_biosynth_MoaA/MoaC"/>
</dbReference>
<dbReference type="CDD" id="cd21117">
    <property type="entry name" value="Twitch_MoaA"/>
    <property type="match status" value="1"/>
</dbReference>
<dbReference type="InterPro" id="IPR006638">
    <property type="entry name" value="Elp3/MiaA/NifB-like_rSAM"/>
</dbReference>
<dbReference type="Pfam" id="PF04055">
    <property type="entry name" value="Radical_SAM"/>
    <property type="match status" value="1"/>
</dbReference>
<dbReference type="SFLD" id="SFLDG01386">
    <property type="entry name" value="main_SPASM_domain-containing"/>
    <property type="match status" value="1"/>
</dbReference>
<dbReference type="NCBIfam" id="TIGR02666">
    <property type="entry name" value="moaA"/>
    <property type="match status" value="1"/>
</dbReference>
<dbReference type="SFLD" id="SFLDS00029">
    <property type="entry name" value="Radical_SAM"/>
    <property type="match status" value="1"/>
</dbReference>
<gene>
    <name evidence="14" type="primary">moaA</name>
    <name evidence="14" type="ORF">SCFA_450076</name>
</gene>
<keyword evidence="3" id="KW-0004">4Fe-4S</keyword>
<sequence length="333" mass="37471">MKPLMDNYQRQIRYLRISITDRCNLRCRYCMPATGVKWIPHEHIMRYEEFLRIARICVSRGVDKVRITGGEPLLRKGLIPFIRGLKELEGLKDLSLTTNGVMLYSMAEDLKNAGLDRLNISLDTLSREKFSHITRVDAFERVSAGIRRAFDVGLSPVKVNVVAIRGFNDDEIPAFAEMTLNSPVEVRFIELMPMGCATRYGECELIGAPEIRDIIEKRFGSLEKVEYKHGPAQVYRIGGAQGTIGLIGALSEHAFCSRCNRIRITASGYLRPCLFSEKELDLRIPMRQGISDHELELLIEKGVGMKNLNHRLCTGSHPAADQGCRTLMSSLGG</sequence>
<dbReference type="HAMAP" id="MF_01225_B">
    <property type="entry name" value="MoaA_B"/>
    <property type="match status" value="1"/>
</dbReference>
<name>A0A485M2P6_9ZZZZ</name>
<dbReference type="InterPro" id="IPR058240">
    <property type="entry name" value="rSAM_sf"/>
</dbReference>
<dbReference type="SFLD" id="SFLDG01067">
    <property type="entry name" value="SPASM/twitch_domain_containing"/>
    <property type="match status" value="1"/>
</dbReference>
<keyword evidence="7" id="KW-0408">Iron</keyword>
<dbReference type="PANTHER" id="PTHR22960">
    <property type="entry name" value="MOLYBDOPTERIN COFACTOR SYNTHESIS PROTEIN A"/>
    <property type="match status" value="1"/>
</dbReference>
<keyword evidence="10" id="KW-0501">Molybdenum cofactor biosynthesis</keyword>
<keyword evidence="6" id="KW-0547">Nucleotide-binding</keyword>
<evidence type="ECO:0000259" key="13">
    <source>
        <dbReference type="PROSITE" id="PS51918"/>
    </source>
</evidence>
<keyword evidence="5" id="KW-0479">Metal-binding</keyword>
<dbReference type="GO" id="GO:0061799">
    <property type="term" value="F:cyclic pyranopterin monophosphate synthase activity"/>
    <property type="evidence" value="ECO:0007669"/>
    <property type="project" value="TreeGrafter"/>
</dbReference>
<dbReference type="InterPro" id="IPR007197">
    <property type="entry name" value="rSAM"/>
</dbReference>
<keyword evidence="11 14" id="KW-0456">Lyase</keyword>